<evidence type="ECO:0000313" key="1">
    <source>
        <dbReference type="EMBL" id="MBB6480255.1"/>
    </source>
</evidence>
<keyword evidence="2" id="KW-1185">Reference proteome</keyword>
<comment type="caution">
    <text evidence="1">The sequence shown here is derived from an EMBL/GenBank/DDBJ whole genome shotgun (WGS) entry which is preliminary data.</text>
</comment>
<dbReference type="AlphaFoldDB" id="A0A841R8M6"/>
<sequence length="47" mass="5573">MHKDIDPELYLQPEEQNDDIVFEPLPEIDPVPPLSDRLKTWIESVDR</sequence>
<proteinExistence type="predicted"/>
<dbReference type="EMBL" id="JACHGJ010000002">
    <property type="protein sequence ID" value="MBB6480255.1"/>
    <property type="molecule type" value="Genomic_DNA"/>
</dbReference>
<dbReference type="RefSeq" id="WP_184746228.1">
    <property type="nucleotide sequence ID" value="NZ_JACHGJ010000002.1"/>
</dbReference>
<accession>A0A841R8M6</accession>
<protein>
    <submittedName>
        <fullName evidence="1">Uncharacterized protein</fullName>
    </submittedName>
</protein>
<dbReference type="Proteomes" id="UP000587760">
    <property type="component" value="Unassembled WGS sequence"/>
</dbReference>
<evidence type="ECO:0000313" key="2">
    <source>
        <dbReference type="Proteomes" id="UP000587760"/>
    </source>
</evidence>
<name>A0A841R8M6_9SPIO</name>
<gene>
    <name evidence="1" type="ORF">HNR50_001913</name>
</gene>
<organism evidence="1 2">
    <name type="scientific">Spirochaeta isovalerica</name>
    <dbReference type="NCBI Taxonomy" id="150"/>
    <lineage>
        <taxon>Bacteria</taxon>
        <taxon>Pseudomonadati</taxon>
        <taxon>Spirochaetota</taxon>
        <taxon>Spirochaetia</taxon>
        <taxon>Spirochaetales</taxon>
        <taxon>Spirochaetaceae</taxon>
        <taxon>Spirochaeta</taxon>
    </lineage>
</organism>
<reference evidence="1 2" key="1">
    <citation type="submission" date="2020-08" db="EMBL/GenBank/DDBJ databases">
        <title>Genomic Encyclopedia of Type Strains, Phase IV (KMG-IV): sequencing the most valuable type-strain genomes for metagenomic binning, comparative biology and taxonomic classification.</title>
        <authorList>
            <person name="Goeker M."/>
        </authorList>
    </citation>
    <scope>NUCLEOTIDE SEQUENCE [LARGE SCALE GENOMIC DNA]</scope>
    <source>
        <strain evidence="1 2">DSM 2461</strain>
    </source>
</reference>